<keyword evidence="2" id="KW-1185">Reference proteome</keyword>
<accession>A0A1I2XV91</accession>
<organism evidence="1 2">
    <name type="scientific">Desulfotruncus arcticus DSM 17038</name>
    <dbReference type="NCBI Taxonomy" id="1121424"/>
    <lineage>
        <taxon>Bacteria</taxon>
        <taxon>Bacillati</taxon>
        <taxon>Bacillota</taxon>
        <taxon>Clostridia</taxon>
        <taxon>Eubacteriales</taxon>
        <taxon>Desulfallaceae</taxon>
        <taxon>Desulfotruncus</taxon>
    </lineage>
</organism>
<dbReference type="EMBL" id="FOOX01000019">
    <property type="protein sequence ID" value="SFH17360.1"/>
    <property type="molecule type" value="Genomic_DNA"/>
</dbReference>
<proteinExistence type="predicted"/>
<dbReference type="RefSeq" id="WP_174549985.1">
    <property type="nucleotide sequence ID" value="NZ_FOOX01000019.1"/>
</dbReference>
<dbReference type="AlphaFoldDB" id="A0A1I2XV91"/>
<reference evidence="2" key="1">
    <citation type="submission" date="2016-10" db="EMBL/GenBank/DDBJ databases">
        <authorList>
            <person name="Varghese N."/>
            <person name="Submissions S."/>
        </authorList>
    </citation>
    <scope>NUCLEOTIDE SEQUENCE [LARGE SCALE GENOMIC DNA]</scope>
    <source>
        <strain evidence="2">DSM 17038</strain>
    </source>
</reference>
<name>A0A1I2XV91_9FIRM</name>
<evidence type="ECO:0000313" key="1">
    <source>
        <dbReference type="EMBL" id="SFH17360.1"/>
    </source>
</evidence>
<gene>
    <name evidence="1" type="ORF">SAMN05660649_04137</name>
</gene>
<dbReference type="Proteomes" id="UP000199337">
    <property type="component" value="Unassembled WGS sequence"/>
</dbReference>
<evidence type="ECO:0000313" key="2">
    <source>
        <dbReference type="Proteomes" id="UP000199337"/>
    </source>
</evidence>
<sequence length="110" mass="12415">MNDMAKNNDSQYLLAALIEIYRGNRVYLPEFDPKMEKNLLRDVFSAAISFAQYDESRKTLSDEIFNCINGDASVKKQAELAPIQTPDVLNAKMVAAAHIMKLDLNNVKFS</sequence>
<protein>
    <submittedName>
        <fullName evidence="1">Uncharacterized protein</fullName>
    </submittedName>
</protein>